<dbReference type="InterPro" id="IPR007482">
    <property type="entry name" value="Tyr_Pase-like_PTPLA"/>
</dbReference>
<evidence type="ECO:0000256" key="3">
    <source>
        <dbReference type="ARBA" id="ARBA00007811"/>
    </source>
</evidence>
<evidence type="ECO:0000256" key="8">
    <source>
        <dbReference type="ARBA" id="ARBA00022989"/>
    </source>
</evidence>
<keyword evidence="16" id="KW-1185">Reference proteome</keyword>
<comment type="catalytic activity">
    <reaction evidence="13 14">
        <text>a very-long-chain (3R)-3-hydroxyacyl-CoA = a very-long-chain (2E)-enoyl-CoA + H2O</text>
        <dbReference type="Rhea" id="RHEA:45812"/>
        <dbReference type="ChEBI" id="CHEBI:15377"/>
        <dbReference type="ChEBI" id="CHEBI:83728"/>
        <dbReference type="ChEBI" id="CHEBI:85440"/>
        <dbReference type="EC" id="4.2.1.134"/>
    </reaction>
</comment>
<dbReference type="Pfam" id="PF04387">
    <property type="entry name" value="PTPLA"/>
    <property type="match status" value="1"/>
</dbReference>
<organism evidence="15 16">
    <name type="scientific">Paramuricea clavata</name>
    <name type="common">Red gorgonian</name>
    <name type="synonym">Violescent sea-whip</name>
    <dbReference type="NCBI Taxonomy" id="317549"/>
    <lineage>
        <taxon>Eukaryota</taxon>
        <taxon>Metazoa</taxon>
        <taxon>Cnidaria</taxon>
        <taxon>Anthozoa</taxon>
        <taxon>Octocorallia</taxon>
        <taxon>Malacalcyonacea</taxon>
        <taxon>Plexauridae</taxon>
        <taxon>Paramuricea</taxon>
    </lineage>
</organism>
<accession>A0A6S7GV76</accession>
<dbReference type="OrthoDB" id="46988at2759"/>
<proteinExistence type="inferred from homology"/>
<sequence>MAGKQSKEISFISKAYLLSYNIVQTLGWSYIFVISCQHFMSQNAITSKGLFAKVEVILKLFQTAAILEIIHCAIGIVPSSAFTTAMQVFSRLCTVWLFTVPDKEVQNNTSILLYLTAWTITEIIRYSFYACGLLNYLPYFLPWCRYTFFIILYPIGVTGEILTVIAAIPFVKKTGIYSLSLPNPMNISFSFLYFLYFALVIYLPAFLMLYTYMFRQRKKVLGKATQTSAKLD</sequence>
<reference evidence="15" key="1">
    <citation type="submission" date="2020-04" db="EMBL/GenBank/DDBJ databases">
        <authorList>
            <person name="Alioto T."/>
            <person name="Alioto T."/>
            <person name="Gomez Garrido J."/>
        </authorList>
    </citation>
    <scope>NUCLEOTIDE SEQUENCE</scope>
    <source>
        <strain evidence="15">A484AB</strain>
    </source>
</reference>
<evidence type="ECO:0000256" key="2">
    <source>
        <dbReference type="ARBA" id="ARBA00005194"/>
    </source>
</evidence>
<dbReference type="GO" id="GO:0042761">
    <property type="term" value="P:very long-chain fatty acid biosynthetic process"/>
    <property type="evidence" value="ECO:0007669"/>
    <property type="project" value="TreeGrafter"/>
</dbReference>
<dbReference type="PANTHER" id="PTHR11035">
    <property type="entry name" value="VERY-LONG-CHAIN (3R)-3-HYDROXYACYL-COA DEHYDRATASE"/>
    <property type="match status" value="1"/>
</dbReference>
<dbReference type="EC" id="4.2.1.134" evidence="4 14"/>
<dbReference type="AlphaFoldDB" id="A0A6S7GV76"/>
<evidence type="ECO:0000256" key="11">
    <source>
        <dbReference type="ARBA" id="ARBA00023160"/>
    </source>
</evidence>
<evidence type="ECO:0000256" key="13">
    <source>
        <dbReference type="ARBA" id="ARBA00036671"/>
    </source>
</evidence>
<evidence type="ECO:0000256" key="9">
    <source>
        <dbReference type="ARBA" id="ARBA00023098"/>
    </source>
</evidence>
<protein>
    <recommendedName>
        <fullName evidence="4 14">Very-long-chain (3R)-3-hydroxyacyl-CoA dehydratase</fullName>
        <ecNumber evidence="4 14">4.2.1.134</ecNumber>
    </recommendedName>
</protein>
<feature type="transmembrane region" description="Helical" evidence="14">
    <location>
        <begin position="191"/>
        <end position="213"/>
    </location>
</feature>
<keyword evidence="14" id="KW-0256">Endoplasmic reticulum</keyword>
<comment type="pathway">
    <text evidence="2 14">Lipid metabolism; fatty acid biosynthesis.</text>
</comment>
<gene>
    <name evidence="15" type="ORF">PACLA_8A039530</name>
</gene>
<evidence type="ECO:0000256" key="10">
    <source>
        <dbReference type="ARBA" id="ARBA00023136"/>
    </source>
</evidence>
<keyword evidence="12 14" id="KW-0456">Lyase</keyword>
<dbReference type="PANTHER" id="PTHR11035:SF3">
    <property type="entry name" value="VERY-LONG-CHAIN (3R)-3-HYDROXYACYL-COA DEHYDRATASE"/>
    <property type="match status" value="1"/>
</dbReference>
<feature type="transmembrane region" description="Helical" evidence="14">
    <location>
        <begin position="146"/>
        <end position="171"/>
    </location>
</feature>
<evidence type="ECO:0000256" key="1">
    <source>
        <dbReference type="ARBA" id="ARBA00004141"/>
    </source>
</evidence>
<evidence type="ECO:0000313" key="15">
    <source>
        <dbReference type="EMBL" id="CAB3995495.1"/>
    </source>
</evidence>
<dbReference type="GO" id="GO:0030148">
    <property type="term" value="P:sphingolipid biosynthetic process"/>
    <property type="evidence" value="ECO:0007669"/>
    <property type="project" value="TreeGrafter"/>
</dbReference>
<dbReference type="GO" id="GO:0102158">
    <property type="term" value="F:very-long-chain (3R)-3-hydroxyacyl-CoA dehydratase activity"/>
    <property type="evidence" value="ECO:0007669"/>
    <property type="project" value="UniProtKB-EC"/>
</dbReference>
<dbReference type="GO" id="GO:0030497">
    <property type="term" value="P:fatty acid elongation"/>
    <property type="evidence" value="ECO:0007669"/>
    <property type="project" value="TreeGrafter"/>
</dbReference>
<comment type="function">
    <text evidence="14">Catalyzes the third of the four reactions of the long-chain fatty acids elongation cycle. This endoplasmic reticulum-bound enzymatic process, allows the addition of two carbons to the chain of long- and very long-chain fatty acids/VLCFAs per cycle. This enzyme catalyzes the dehydration of the 3-hydroxyacyl-CoA intermediate into trans-2,3-enoyl-CoA, within each cycle of fatty acid elongation. Thereby, it participates to the production of VLCFAs of different chain lengths that are involved in multiple biological processes as precursors of membrane lipids and lipid mediators.</text>
</comment>
<evidence type="ECO:0000256" key="5">
    <source>
        <dbReference type="ARBA" id="ARBA00022516"/>
    </source>
</evidence>
<evidence type="ECO:0000256" key="14">
    <source>
        <dbReference type="RuleBase" id="RU363109"/>
    </source>
</evidence>
<keyword evidence="7 14" id="KW-0276">Fatty acid metabolism</keyword>
<keyword evidence="11 14" id="KW-0275">Fatty acid biosynthesis</keyword>
<evidence type="ECO:0000313" key="16">
    <source>
        <dbReference type="Proteomes" id="UP001152795"/>
    </source>
</evidence>
<evidence type="ECO:0000256" key="4">
    <source>
        <dbReference type="ARBA" id="ARBA00013122"/>
    </source>
</evidence>
<keyword evidence="9 14" id="KW-0443">Lipid metabolism</keyword>
<comment type="caution">
    <text evidence="15">The sequence shown here is derived from an EMBL/GenBank/DDBJ whole genome shotgun (WGS) entry which is preliminary data.</text>
</comment>
<dbReference type="UniPathway" id="UPA00094"/>
<evidence type="ECO:0000256" key="6">
    <source>
        <dbReference type="ARBA" id="ARBA00022692"/>
    </source>
</evidence>
<dbReference type="EMBL" id="CACRXK020002674">
    <property type="protein sequence ID" value="CAB3995495.1"/>
    <property type="molecule type" value="Genomic_DNA"/>
</dbReference>
<dbReference type="GO" id="GO:0005789">
    <property type="term" value="C:endoplasmic reticulum membrane"/>
    <property type="evidence" value="ECO:0007669"/>
    <property type="project" value="UniProtKB-SubCell"/>
</dbReference>
<feature type="transmembrane region" description="Helical" evidence="14">
    <location>
        <begin position="111"/>
        <end position="134"/>
    </location>
</feature>
<dbReference type="Proteomes" id="UP001152795">
    <property type="component" value="Unassembled WGS sequence"/>
</dbReference>
<name>A0A6S7GV76_PARCT</name>
<keyword evidence="8 14" id="KW-1133">Transmembrane helix</keyword>
<feature type="transmembrane region" description="Helical" evidence="14">
    <location>
        <begin position="56"/>
        <end position="77"/>
    </location>
</feature>
<comment type="subcellular location">
    <subcellularLocation>
        <location evidence="14">Endoplasmic reticulum membrane</location>
        <topology evidence="14">Multi-pass membrane protein</topology>
    </subcellularLocation>
    <subcellularLocation>
        <location evidence="1">Membrane</location>
        <topology evidence="1">Multi-pass membrane protein</topology>
    </subcellularLocation>
</comment>
<evidence type="ECO:0000256" key="7">
    <source>
        <dbReference type="ARBA" id="ARBA00022832"/>
    </source>
</evidence>
<evidence type="ECO:0000256" key="12">
    <source>
        <dbReference type="ARBA" id="ARBA00023239"/>
    </source>
</evidence>
<keyword evidence="5 14" id="KW-0444">Lipid biosynthesis</keyword>
<keyword evidence="6 14" id="KW-0812">Transmembrane</keyword>
<comment type="similarity">
    <text evidence="3 14">Belongs to the very long-chain fatty acids dehydratase HACD family.</text>
</comment>
<feature type="transmembrane region" description="Helical" evidence="14">
    <location>
        <begin position="15"/>
        <end position="35"/>
    </location>
</feature>
<keyword evidence="10 14" id="KW-0472">Membrane</keyword>